<evidence type="ECO:0000313" key="3">
    <source>
        <dbReference type="EMBL" id="MBW47818.1"/>
    </source>
</evidence>
<dbReference type="AlphaFoldDB" id="A0A2M4B4S8"/>
<keyword evidence="2" id="KW-0732">Signal</keyword>
<proteinExistence type="predicted"/>
<sequence length="122" mass="14012">MLLKTPRGVKMFCVFCLRIVRCICGGSCVVTCVWPPKLKVETCTHTNTHTQTQRVGRHERRVERSNQDNPTYRKGTKIPDATKHGYPIVRAKPNEEKGKETEGRYACLMRLMFFDSVFCMTG</sequence>
<feature type="region of interest" description="Disordered" evidence="1">
    <location>
        <begin position="49"/>
        <end position="97"/>
    </location>
</feature>
<evidence type="ECO:0000256" key="1">
    <source>
        <dbReference type="SAM" id="MobiDB-lite"/>
    </source>
</evidence>
<reference evidence="3" key="1">
    <citation type="submission" date="2018-01" db="EMBL/GenBank/DDBJ databases">
        <title>An insight into the sialome of Amazonian anophelines.</title>
        <authorList>
            <person name="Ribeiro J.M."/>
            <person name="Scarpassa V."/>
            <person name="Calvo E."/>
        </authorList>
    </citation>
    <scope>NUCLEOTIDE SEQUENCE</scope>
    <source>
        <tissue evidence="3">Salivary glands</tissue>
    </source>
</reference>
<feature type="chain" id="PRO_5014623675" evidence="2">
    <location>
        <begin position="26"/>
        <end position="122"/>
    </location>
</feature>
<feature type="signal peptide" evidence="2">
    <location>
        <begin position="1"/>
        <end position="25"/>
    </location>
</feature>
<name>A0A2M4B4S8_9DIPT</name>
<protein>
    <submittedName>
        <fullName evidence="3">Putative secreted protein</fullName>
    </submittedName>
</protein>
<accession>A0A2M4B4S8</accession>
<dbReference type="EMBL" id="GGFK01014497">
    <property type="protein sequence ID" value="MBW47818.1"/>
    <property type="molecule type" value="Transcribed_RNA"/>
</dbReference>
<evidence type="ECO:0000256" key="2">
    <source>
        <dbReference type="SAM" id="SignalP"/>
    </source>
</evidence>
<organism evidence="3">
    <name type="scientific">Anopheles triannulatus</name>
    <dbReference type="NCBI Taxonomy" id="58253"/>
    <lineage>
        <taxon>Eukaryota</taxon>
        <taxon>Metazoa</taxon>
        <taxon>Ecdysozoa</taxon>
        <taxon>Arthropoda</taxon>
        <taxon>Hexapoda</taxon>
        <taxon>Insecta</taxon>
        <taxon>Pterygota</taxon>
        <taxon>Neoptera</taxon>
        <taxon>Endopterygota</taxon>
        <taxon>Diptera</taxon>
        <taxon>Nematocera</taxon>
        <taxon>Culicoidea</taxon>
        <taxon>Culicidae</taxon>
        <taxon>Anophelinae</taxon>
        <taxon>Anopheles</taxon>
    </lineage>
</organism>